<keyword evidence="7" id="KW-1185">Reference proteome</keyword>
<reference evidence="6 7" key="1">
    <citation type="submission" date="2012-09" db="EMBL/GenBank/DDBJ databases">
        <title>Genome Sequence of alkane-degrading Bacterium Alcanivorax sp. 6-D-6.</title>
        <authorList>
            <person name="Lai Q."/>
            <person name="Shao Z."/>
        </authorList>
    </citation>
    <scope>NUCLEOTIDE SEQUENCE [LARGE SCALE GENOMIC DNA]</scope>
    <source>
        <strain evidence="6 7">6-D-6</strain>
    </source>
</reference>
<evidence type="ECO:0000256" key="1">
    <source>
        <dbReference type="ARBA" id="ARBA00006586"/>
    </source>
</evidence>
<dbReference type="InterPro" id="IPR043147">
    <property type="entry name" value="Penicillin_amidase_A-knob"/>
</dbReference>
<dbReference type="Gene3D" id="1.10.439.10">
    <property type="entry name" value="Penicillin Amidohydrolase, domain 1"/>
    <property type="match status" value="1"/>
</dbReference>
<dbReference type="PANTHER" id="PTHR34218:SF3">
    <property type="entry name" value="ACYL-HOMOSERINE LACTONE ACYLASE PVDQ"/>
    <property type="match status" value="1"/>
</dbReference>
<dbReference type="EMBL" id="AQPF01000003">
    <property type="protein sequence ID" value="KAF0807796.1"/>
    <property type="molecule type" value="Genomic_DNA"/>
</dbReference>
<proteinExistence type="inferred from homology"/>
<evidence type="ECO:0000256" key="2">
    <source>
        <dbReference type="ARBA" id="ARBA00022729"/>
    </source>
</evidence>
<organism evidence="6 7">
    <name type="scientific">Alcanivorax xiamenensis</name>
    <dbReference type="NCBI Taxonomy" id="1177156"/>
    <lineage>
        <taxon>Bacteria</taxon>
        <taxon>Pseudomonadati</taxon>
        <taxon>Pseudomonadota</taxon>
        <taxon>Gammaproteobacteria</taxon>
        <taxon>Oceanospirillales</taxon>
        <taxon>Alcanivoracaceae</taxon>
        <taxon>Alcanivorax</taxon>
    </lineage>
</organism>
<comment type="similarity">
    <text evidence="1">Belongs to the peptidase S45 family.</text>
</comment>
<evidence type="ECO:0000313" key="6">
    <source>
        <dbReference type="EMBL" id="KAF0807796.1"/>
    </source>
</evidence>
<keyword evidence="2 5" id="KW-0732">Signal</keyword>
<evidence type="ECO:0000256" key="5">
    <source>
        <dbReference type="SAM" id="SignalP"/>
    </source>
</evidence>
<sequence length="795" mass="87031">MPFPDLYRRYRGSLSAACVLSVAVALSGCGSDSSSNRSSISYNATIERTTQGIPHISADDYRGLGYGHGYAIAEDNLCVLADAYVTFRGERSRYFGADDPAAVTGTFGTPSNLEADFFFRFVVNDQQVEDFMAEQPREMRDLSDGFAVGYNRYLNEIKAGQHAGRHADCRDAEWLDEIDEKAVFRRLVALNLAASSANWVEEIVAAAPPSAPEQQRLRGNFSDGDGEIDLDPERFQLGREFGIGSNTYAFGGDYTEDGRSLNFANPHWYLEGVDRFYQMHMTLPGKLDVAGVSIMGAPMVLLGFNNNVSWSHTVSTARRFTLYRLALKDADPTTYIKDGVEQPLQEETITVQVLQEDGSLAPVSRTLYRSEYGPMINLSSLHPALAWSTSQAFTLRDVNLENTRSFKNFFAFGHAGSLDEFVAAIKQYVGIPWVNTSAIGRDNSNALYSDVTAVPNVPDSMLAGCLVPTLGPVIMQAVPGLPLLDGSRSECDWKTDGDSAAPGTFGPANLPMLLTTDYIANMNDSYWLSSPDQPLTGYAGIIGQEDYEQSLRTRMGHILVEDPALGNGGLGTGNASSETIRDLVLNSRNLSAELLKADVLPLVCPGDTADEAEACTVLTNWDNTGNLDAAGAHIWSAFWLKIRNQDELYANPFNAEDPIHTPNGLNTGNADVVAAVEAAFSEAVQEVVDSGVALNAKVRDWQKYAKTGTDIPQFGGEGYEGYFTVLRNTYMHVVDFPEGEPVRAYTMLTHAVTTDPASPYYSEATEDYSEKTWLEFPFTEEQIKQQSISITELSQ</sequence>
<evidence type="ECO:0000256" key="3">
    <source>
        <dbReference type="ARBA" id="ARBA00022801"/>
    </source>
</evidence>
<dbReference type="Pfam" id="PF01804">
    <property type="entry name" value="Penicil_amidase"/>
    <property type="match status" value="1"/>
</dbReference>
<dbReference type="InterPro" id="IPR023343">
    <property type="entry name" value="Penicillin_amidase_dom1"/>
</dbReference>
<dbReference type="Proteomes" id="UP000771797">
    <property type="component" value="Unassembled WGS sequence"/>
</dbReference>
<keyword evidence="4" id="KW-0865">Zymogen</keyword>
<dbReference type="PANTHER" id="PTHR34218">
    <property type="entry name" value="PEPTIDASE S45 PENICILLIN AMIDASE"/>
    <property type="match status" value="1"/>
</dbReference>
<evidence type="ECO:0000313" key="7">
    <source>
        <dbReference type="Proteomes" id="UP000771797"/>
    </source>
</evidence>
<dbReference type="InterPro" id="IPR002692">
    <property type="entry name" value="S45"/>
</dbReference>
<feature type="chain" id="PRO_5047046771" evidence="5">
    <location>
        <begin position="28"/>
        <end position="795"/>
    </location>
</feature>
<evidence type="ECO:0000256" key="4">
    <source>
        <dbReference type="ARBA" id="ARBA00023145"/>
    </source>
</evidence>
<comment type="caution">
    <text evidence="6">The sequence shown here is derived from an EMBL/GenBank/DDBJ whole genome shotgun (WGS) entry which is preliminary data.</text>
</comment>
<dbReference type="InterPro" id="IPR043146">
    <property type="entry name" value="Penicillin_amidase_N_B-knob"/>
</dbReference>
<protein>
    <submittedName>
        <fullName evidence="6">Peptidase s45 penicillin amidase</fullName>
    </submittedName>
</protein>
<dbReference type="Gene3D" id="2.30.120.10">
    <property type="match status" value="1"/>
</dbReference>
<feature type="signal peptide" evidence="5">
    <location>
        <begin position="1"/>
        <end position="27"/>
    </location>
</feature>
<dbReference type="Gene3D" id="1.10.1400.10">
    <property type="match status" value="1"/>
</dbReference>
<dbReference type="Gene3D" id="3.60.20.10">
    <property type="entry name" value="Glutamine Phosphoribosylpyrophosphate, subunit 1, domain 1"/>
    <property type="match status" value="1"/>
</dbReference>
<dbReference type="RefSeq" id="WP_159660002.1">
    <property type="nucleotide sequence ID" value="NZ_AQPF01000003.1"/>
</dbReference>
<dbReference type="SUPFAM" id="SSF56235">
    <property type="entry name" value="N-terminal nucleophile aminohydrolases (Ntn hydrolases)"/>
    <property type="match status" value="1"/>
</dbReference>
<dbReference type="InterPro" id="IPR029055">
    <property type="entry name" value="Ntn_hydrolases_N"/>
</dbReference>
<name>A0ABQ6YCE6_9GAMM</name>
<keyword evidence="3" id="KW-0378">Hydrolase</keyword>
<accession>A0ABQ6YCE6</accession>
<gene>
    <name evidence="6" type="ORF">A6D6_00793</name>
</gene>